<dbReference type="PANTHER" id="PTHR48111:SF40">
    <property type="entry name" value="PHOSPHATE REGULON TRANSCRIPTIONAL REGULATORY PROTEIN PHOB"/>
    <property type="match status" value="1"/>
</dbReference>
<dbReference type="InterPro" id="IPR036388">
    <property type="entry name" value="WH-like_DNA-bd_sf"/>
</dbReference>
<accession>A0A0T5VVR1</accession>
<evidence type="ECO:0000259" key="6">
    <source>
        <dbReference type="PROSITE" id="PS50110"/>
    </source>
</evidence>
<feature type="domain" description="OmpR/PhoB-type" evidence="7">
    <location>
        <begin position="133"/>
        <end position="230"/>
    </location>
</feature>
<dbReference type="SMART" id="SM00862">
    <property type="entry name" value="Trans_reg_C"/>
    <property type="match status" value="1"/>
</dbReference>
<reference evidence="8 9" key="1">
    <citation type="submission" date="2015-11" db="EMBL/GenBank/DDBJ databases">
        <title>Sequence of Pedobacter ginsenosidimutans.</title>
        <authorList>
            <person name="Carson E."/>
            <person name="Keyser V."/>
            <person name="Newman J."/>
            <person name="Miller J."/>
        </authorList>
    </citation>
    <scope>NUCLEOTIDE SEQUENCE [LARGE SCALE GENOMIC DNA]</scope>
    <source>
        <strain evidence="8 9">KACC 14530</strain>
    </source>
</reference>
<evidence type="ECO:0000256" key="1">
    <source>
        <dbReference type="ARBA" id="ARBA00022553"/>
    </source>
</evidence>
<dbReference type="PROSITE" id="PS51755">
    <property type="entry name" value="OMPR_PHOB"/>
    <property type="match status" value="1"/>
</dbReference>
<dbReference type="SUPFAM" id="SSF46894">
    <property type="entry name" value="C-terminal effector domain of the bipartite response regulators"/>
    <property type="match status" value="1"/>
</dbReference>
<dbReference type="InterPro" id="IPR039420">
    <property type="entry name" value="WalR-like"/>
</dbReference>
<evidence type="ECO:0000259" key="7">
    <source>
        <dbReference type="PROSITE" id="PS51755"/>
    </source>
</evidence>
<name>A0A0T5VVR1_9SPHI</name>
<dbReference type="EMBL" id="LMZQ01000001">
    <property type="protein sequence ID" value="KRT17962.1"/>
    <property type="molecule type" value="Genomic_DNA"/>
</dbReference>
<evidence type="ECO:0000313" key="8">
    <source>
        <dbReference type="EMBL" id="KRT17962.1"/>
    </source>
</evidence>
<dbReference type="InterPro" id="IPR001789">
    <property type="entry name" value="Sig_transdc_resp-reg_receiver"/>
</dbReference>
<dbReference type="CDD" id="cd17574">
    <property type="entry name" value="REC_OmpR"/>
    <property type="match status" value="1"/>
</dbReference>
<feature type="modified residue" description="4-aspartylphosphate" evidence="4">
    <location>
        <position position="54"/>
    </location>
</feature>
<dbReference type="Gene3D" id="3.40.50.2300">
    <property type="match status" value="1"/>
</dbReference>
<dbReference type="PANTHER" id="PTHR48111">
    <property type="entry name" value="REGULATOR OF RPOS"/>
    <property type="match status" value="1"/>
</dbReference>
<keyword evidence="3 5" id="KW-0238">DNA-binding</keyword>
<dbReference type="Pfam" id="PF00072">
    <property type="entry name" value="Response_reg"/>
    <property type="match status" value="1"/>
</dbReference>
<dbReference type="GO" id="GO:0006355">
    <property type="term" value="P:regulation of DNA-templated transcription"/>
    <property type="evidence" value="ECO:0007669"/>
    <property type="project" value="InterPro"/>
</dbReference>
<dbReference type="OrthoDB" id="9790442at2"/>
<evidence type="ECO:0000256" key="2">
    <source>
        <dbReference type="ARBA" id="ARBA00023012"/>
    </source>
</evidence>
<dbReference type="CDD" id="cd00383">
    <property type="entry name" value="trans_reg_C"/>
    <property type="match status" value="1"/>
</dbReference>
<dbReference type="Pfam" id="PF00486">
    <property type="entry name" value="Trans_reg_C"/>
    <property type="match status" value="1"/>
</dbReference>
<dbReference type="GO" id="GO:0005829">
    <property type="term" value="C:cytosol"/>
    <property type="evidence" value="ECO:0007669"/>
    <property type="project" value="TreeGrafter"/>
</dbReference>
<evidence type="ECO:0000313" key="9">
    <source>
        <dbReference type="Proteomes" id="UP000051950"/>
    </source>
</evidence>
<dbReference type="GO" id="GO:0000156">
    <property type="term" value="F:phosphorelay response regulator activity"/>
    <property type="evidence" value="ECO:0007669"/>
    <property type="project" value="TreeGrafter"/>
</dbReference>
<keyword evidence="1 4" id="KW-0597">Phosphoprotein</keyword>
<dbReference type="InterPro" id="IPR001867">
    <property type="entry name" value="OmpR/PhoB-type_DNA-bd"/>
</dbReference>
<dbReference type="Gene3D" id="1.10.10.10">
    <property type="entry name" value="Winged helix-like DNA-binding domain superfamily/Winged helix DNA-binding domain"/>
    <property type="match status" value="1"/>
</dbReference>
<dbReference type="GO" id="GO:0000976">
    <property type="term" value="F:transcription cis-regulatory region binding"/>
    <property type="evidence" value="ECO:0007669"/>
    <property type="project" value="TreeGrafter"/>
</dbReference>
<dbReference type="PROSITE" id="PS50110">
    <property type="entry name" value="RESPONSE_REGULATORY"/>
    <property type="match status" value="1"/>
</dbReference>
<keyword evidence="2" id="KW-0902">Two-component regulatory system</keyword>
<feature type="domain" description="Response regulatory" evidence="6">
    <location>
        <begin position="5"/>
        <end position="119"/>
    </location>
</feature>
<dbReference type="GO" id="GO:0032993">
    <property type="term" value="C:protein-DNA complex"/>
    <property type="evidence" value="ECO:0007669"/>
    <property type="project" value="TreeGrafter"/>
</dbReference>
<dbReference type="Proteomes" id="UP000051950">
    <property type="component" value="Unassembled WGS sequence"/>
</dbReference>
<dbReference type="InterPro" id="IPR011006">
    <property type="entry name" value="CheY-like_superfamily"/>
</dbReference>
<sequence length="230" mass="26179">MKKTKVLYAEDEPFLARIVLDGLTSSGYEVKLALNGALAWAQFEAEKPDICVLDIMMPQKDGYTLAAEIRKSDPNIPIIFLSAKALTEDVVMGFKSGGNDYLKKPFSIDELLVRMESLLKRFGPANNEEDDTDRKYRFRNCELDPVAQKLKTSVGEYSLSYKEAILLELLLKNRNNILEREDALIKIWGEDSFYNGRSMDVFMAHLRKLLKSEPEIQIISLRGVGYKLIC</sequence>
<keyword evidence="9" id="KW-1185">Reference proteome</keyword>
<feature type="DNA-binding region" description="OmpR/PhoB-type" evidence="5">
    <location>
        <begin position="133"/>
        <end position="230"/>
    </location>
</feature>
<evidence type="ECO:0000256" key="5">
    <source>
        <dbReference type="PROSITE-ProRule" id="PRU01091"/>
    </source>
</evidence>
<organism evidence="8 9">
    <name type="scientific">Pedobacter ginsenosidimutans</name>
    <dbReference type="NCBI Taxonomy" id="687842"/>
    <lineage>
        <taxon>Bacteria</taxon>
        <taxon>Pseudomonadati</taxon>
        <taxon>Bacteroidota</taxon>
        <taxon>Sphingobacteriia</taxon>
        <taxon>Sphingobacteriales</taxon>
        <taxon>Sphingobacteriaceae</taxon>
        <taxon>Pedobacter</taxon>
    </lineage>
</organism>
<dbReference type="SUPFAM" id="SSF52172">
    <property type="entry name" value="CheY-like"/>
    <property type="match status" value="1"/>
</dbReference>
<dbReference type="InterPro" id="IPR016032">
    <property type="entry name" value="Sig_transdc_resp-reg_C-effctor"/>
</dbReference>
<dbReference type="SMART" id="SM00448">
    <property type="entry name" value="REC"/>
    <property type="match status" value="1"/>
</dbReference>
<dbReference type="AlphaFoldDB" id="A0A0T5VVR1"/>
<dbReference type="RefSeq" id="WP_057930591.1">
    <property type="nucleotide sequence ID" value="NZ_LMZQ01000001.1"/>
</dbReference>
<comment type="caution">
    <text evidence="8">The sequence shown here is derived from an EMBL/GenBank/DDBJ whole genome shotgun (WGS) entry which is preliminary data.</text>
</comment>
<gene>
    <name evidence="8" type="ORF">ASU31_01325</name>
</gene>
<protein>
    <submittedName>
        <fullName evidence="8">Two-component system response regulator</fullName>
    </submittedName>
</protein>
<evidence type="ECO:0000256" key="4">
    <source>
        <dbReference type="PROSITE-ProRule" id="PRU00169"/>
    </source>
</evidence>
<proteinExistence type="predicted"/>
<dbReference type="STRING" id="687842.ASU31_01325"/>
<evidence type="ECO:0000256" key="3">
    <source>
        <dbReference type="ARBA" id="ARBA00023125"/>
    </source>
</evidence>